<keyword evidence="4" id="KW-1003">Cell membrane</keyword>
<feature type="transmembrane region" description="Helical" evidence="9">
    <location>
        <begin position="252"/>
        <end position="270"/>
    </location>
</feature>
<dbReference type="InterPro" id="IPR037294">
    <property type="entry name" value="ABC_BtuC-like"/>
</dbReference>
<dbReference type="RefSeq" id="WP_181582738.1">
    <property type="nucleotide sequence ID" value="NZ_CP059399.1"/>
</dbReference>
<accession>A0A7D6ZIR1</accession>
<evidence type="ECO:0000256" key="5">
    <source>
        <dbReference type="ARBA" id="ARBA00022692"/>
    </source>
</evidence>
<reference evidence="10 11" key="1">
    <citation type="submission" date="2020-07" db="EMBL/GenBank/DDBJ databases">
        <authorList>
            <person name="Zhuang K."/>
            <person name="Ran Y."/>
        </authorList>
    </citation>
    <scope>NUCLEOTIDE SEQUENCE [LARGE SCALE GENOMIC DNA]</scope>
    <source>
        <strain evidence="10 11">WCH-YHL-001</strain>
    </source>
</reference>
<gene>
    <name evidence="10" type="ORF">H0264_04185</name>
</gene>
<dbReference type="GO" id="GO:0022857">
    <property type="term" value="F:transmembrane transporter activity"/>
    <property type="evidence" value="ECO:0007669"/>
    <property type="project" value="InterPro"/>
</dbReference>
<dbReference type="Gene3D" id="1.10.3470.10">
    <property type="entry name" value="ABC transporter involved in vitamin B12 uptake, BtuC"/>
    <property type="match status" value="1"/>
</dbReference>
<dbReference type="CDD" id="cd06550">
    <property type="entry name" value="TM_ABC_iron-siderophores_like"/>
    <property type="match status" value="1"/>
</dbReference>
<proteinExistence type="inferred from homology"/>
<evidence type="ECO:0000256" key="7">
    <source>
        <dbReference type="ARBA" id="ARBA00023136"/>
    </source>
</evidence>
<dbReference type="PANTHER" id="PTHR30472:SF24">
    <property type="entry name" value="FERRIC ENTEROBACTIN TRANSPORT SYSTEM PERMEASE PROTEIN FEPG"/>
    <property type="match status" value="1"/>
</dbReference>
<evidence type="ECO:0000256" key="1">
    <source>
        <dbReference type="ARBA" id="ARBA00004651"/>
    </source>
</evidence>
<feature type="transmembrane region" description="Helical" evidence="9">
    <location>
        <begin position="297"/>
        <end position="322"/>
    </location>
</feature>
<feature type="region of interest" description="Disordered" evidence="8">
    <location>
        <begin position="1"/>
        <end position="30"/>
    </location>
</feature>
<feature type="transmembrane region" description="Helical" evidence="9">
    <location>
        <begin position="362"/>
        <end position="383"/>
    </location>
</feature>
<dbReference type="GO" id="GO:0033214">
    <property type="term" value="P:siderophore-iron import into cell"/>
    <property type="evidence" value="ECO:0007669"/>
    <property type="project" value="TreeGrafter"/>
</dbReference>
<evidence type="ECO:0000256" key="2">
    <source>
        <dbReference type="ARBA" id="ARBA00007935"/>
    </source>
</evidence>
<feature type="transmembrane region" description="Helical" evidence="9">
    <location>
        <begin position="334"/>
        <end position="356"/>
    </location>
</feature>
<comment type="subcellular location">
    <subcellularLocation>
        <location evidence="1">Cell membrane</location>
        <topology evidence="1">Multi-pass membrane protein</topology>
    </subcellularLocation>
</comment>
<dbReference type="KEGG" id="nhu:H0264_04185"/>
<dbReference type="PANTHER" id="PTHR30472">
    <property type="entry name" value="FERRIC ENTEROBACTIN TRANSPORT SYSTEM PERMEASE PROTEIN"/>
    <property type="match status" value="1"/>
</dbReference>
<dbReference type="AlphaFoldDB" id="A0A7D6ZIR1"/>
<evidence type="ECO:0000256" key="9">
    <source>
        <dbReference type="SAM" id="Phobius"/>
    </source>
</evidence>
<organism evidence="10 11">
    <name type="scientific">Nocardia huaxiensis</name>
    <dbReference type="NCBI Taxonomy" id="2755382"/>
    <lineage>
        <taxon>Bacteria</taxon>
        <taxon>Bacillati</taxon>
        <taxon>Actinomycetota</taxon>
        <taxon>Actinomycetes</taxon>
        <taxon>Mycobacteriales</taxon>
        <taxon>Nocardiaceae</taxon>
        <taxon>Nocardia</taxon>
    </lineage>
</organism>
<evidence type="ECO:0000256" key="6">
    <source>
        <dbReference type="ARBA" id="ARBA00022989"/>
    </source>
</evidence>
<dbReference type="Pfam" id="PF01032">
    <property type="entry name" value="FecCD"/>
    <property type="match status" value="1"/>
</dbReference>
<dbReference type="SUPFAM" id="SSF81345">
    <property type="entry name" value="ABC transporter involved in vitamin B12 uptake, BtuC"/>
    <property type="match status" value="1"/>
</dbReference>
<feature type="transmembrane region" description="Helical" evidence="9">
    <location>
        <begin position="179"/>
        <end position="197"/>
    </location>
</feature>
<dbReference type="InterPro" id="IPR000522">
    <property type="entry name" value="ABC_transptr_permease_BtuC"/>
</dbReference>
<keyword evidence="3" id="KW-0813">Transport</keyword>
<keyword evidence="7 9" id="KW-0472">Membrane</keyword>
<feature type="transmembrane region" description="Helical" evidence="9">
    <location>
        <begin position="122"/>
        <end position="141"/>
    </location>
</feature>
<feature type="transmembrane region" description="Helical" evidence="9">
    <location>
        <begin position="68"/>
        <end position="88"/>
    </location>
</feature>
<protein>
    <submittedName>
        <fullName evidence="10">Iron ABC transporter permease</fullName>
    </submittedName>
</protein>
<evidence type="ECO:0000256" key="4">
    <source>
        <dbReference type="ARBA" id="ARBA00022475"/>
    </source>
</evidence>
<evidence type="ECO:0000256" key="8">
    <source>
        <dbReference type="SAM" id="MobiDB-lite"/>
    </source>
</evidence>
<name>A0A7D6ZIR1_9NOCA</name>
<evidence type="ECO:0000313" key="10">
    <source>
        <dbReference type="EMBL" id="QLY31547.1"/>
    </source>
</evidence>
<keyword evidence="11" id="KW-1185">Reference proteome</keyword>
<comment type="similarity">
    <text evidence="2">Belongs to the binding-protein-dependent transport system permease family. FecCD subfamily.</text>
</comment>
<keyword evidence="6 9" id="KW-1133">Transmembrane helix</keyword>
<dbReference type="Proteomes" id="UP000515512">
    <property type="component" value="Chromosome"/>
</dbReference>
<sequence>MRDNRRALAETSRSTAGTDRAGSPAEQGKSLDPAVETFDVRFCSLEPVAARRYSGRSVNSIVRQRRRVLVYGIGCVAVLAVLATVALVSGEIAMPVPTALSAALGMGDAGDVYVVQQFRAPRLVAGVIAGAGLAVAGAILQRLFRNPLASPDVMGVTGGASLGVVLILAFGASQAAIPFGALAGGVLAGVLLILLGSKAGLPVARLVLVGLAVQAGLQAAVNLFVVRFPRELASSATQWTVGSLYGRTWTEVQGAALALAVVLVLAFVQYRTLATLDLGDESAGALGISVPSARLRLLMTAVVLASLAAAIAGPITFVALAVPQLVRMLVGPPSALSLFVTGLAGAVLLVGCDLVAQHVSPVTVPVGIVTATIGAPWLLILMLRESSPAHRRTA</sequence>
<feature type="transmembrane region" description="Helical" evidence="9">
    <location>
        <begin position="203"/>
        <end position="225"/>
    </location>
</feature>
<evidence type="ECO:0000313" key="11">
    <source>
        <dbReference type="Proteomes" id="UP000515512"/>
    </source>
</evidence>
<feature type="transmembrane region" description="Helical" evidence="9">
    <location>
        <begin position="153"/>
        <end position="172"/>
    </location>
</feature>
<evidence type="ECO:0000256" key="3">
    <source>
        <dbReference type="ARBA" id="ARBA00022448"/>
    </source>
</evidence>
<dbReference type="EMBL" id="CP059399">
    <property type="protein sequence ID" value="QLY31547.1"/>
    <property type="molecule type" value="Genomic_DNA"/>
</dbReference>
<keyword evidence="5 9" id="KW-0812">Transmembrane</keyword>
<dbReference type="GO" id="GO:0005886">
    <property type="term" value="C:plasma membrane"/>
    <property type="evidence" value="ECO:0007669"/>
    <property type="project" value="UniProtKB-SubCell"/>
</dbReference>